<evidence type="ECO:0000313" key="2">
    <source>
        <dbReference type="EMBL" id="SUZ84909.1"/>
    </source>
</evidence>
<dbReference type="AlphaFoldDB" id="A0A381R221"/>
<dbReference type="Pfam" id="PF05118">
    <property type="entry name" value="Asp_Arg_Hydrox"/>
    <property type="match status" value="1"/>
</dbReference>
<organism evidence="2">
    <name type="scientific">marine metagenome</name>
    <dbReference type="NCBI Taxonomy" id="408172"/>
    <lineage>
        <taxon>unclassified sequences</taxon>
        <taxon>metagenomes</taxon>
        <taxon>ecological metagenomes</taxon>
    </lineage>
</organism>
<evidence type="ECO:0000259" key="1">
    <source>
        <dbReference type="Pfam" id="PF05118"/>
    </source>
</evidence>
<accession>A0A381R221</accession>
<name>A0A381R221_9ZZZZ</name>
<reference evidence="2" key="1">
    <citation type="submission" date="2018-05" db="EMBL/GenBank/DDBJ databases">
        <authorList>
            <person name="Lanie J.A."/>
            <person name="Ng W.-L."/>
            <person name="Kazmierczak K.M."/>
            <person name="Andrzejewski T.M."/>
            <person name="Davidsen T.M."/>
            <person name="Wayne K.J."/>
            <person name="Tettelin H."/>
            <person name="Glass J.I."/>
            <person name="Rusch D."/>
            <person name="Podicherti R."/>
            <person name="Tsui H.-C.T."/>
            <person name="Winkler M.E."/>
        </authorList>
    </citation>
    <scope>NUCLEOTIDE SEQUENCE</scope>
</reference>
<feature type="domain" description="Aspartyl/asparaginy/proline hydroxylase" evidence="1">
    <location>
        <begin position="88"/>
        <end position="180"/>
    </location>
</feature>
<protein>
    <recommendedName>
        <fullName evidence="1">Aspartyl/asparaginy/proline hydroxylase domain-containing protein</fullName>
    </recommendedName>
</protein>
<dbReference type="InterPro" id="IPR007803">
    <property type="entry name" value="Asp/Arg/Pro-Hydrxlase"/>
</dbReference>
<gene>
    <name evidence="2" type="ORF">METZ01_LOCUS37763</name>
</gene>
<dbReference type="EMBL" id="UINC01001612">
    <property type="protein sequence ID" value="SUZ84909.1"/>
    <property type="molecule type" value="Genomic_DNA"/>
</dbReference>
<dbReference type="InterPro" id="IPR027443">
    <property type="entry name" value="IPNS-like_sf"/>
</dbReference>
<sequence>MQPKEILESEGVAMGKDWTDPGATNLIKYEITQVLKYGATIDQIQLMWPIEREVPLPQKWAAREELYPELGGSATYKVQKKFMFGYFKELMEKYGHFFYEASIIKHHPGARIAKHIDGPKVEGFPRVRLHIPIITSVESFFCYGEDFERQYILEPGKAYLINSSVSHGTLNGASTRIHLQGKVEYKDII</sequence>
<dbReference type="SUPFAM" id="SSF51197">
    <property type="entry name" value="Clavaminate synthase-like"/>
    <property type="match status" value="1"/>
</dbReference>
<proteinExistence type="predicted"/>
<dbReference type="Gene3D" id="2.60.120.330">
    <property type="entry name" value="B-lactam Antibiotic, Isopenicillin N Synthase, Chain"/>
    <property type="match status" value="1"/>
</dbReference>